<dbReference type="AlphaFoldDB" id="A0A7H8XIB0"/>
<dbReference type="KEGG" id="mcab:HXZ27_10210"/>
<dbReference type="EMBL" id="CP058322">
    <property type="protein sequence ID" value="QLD24525.1"/>
    <property type="molecule type" value="Genomic_DNA"/>
</dbReference>
<protein>
    <recommendedName>
        <fullName evidence="1">Low molecular weight protein antigen 6 PH domain-containing protein</fullName>
    </recommendedName>
</protein>
<sequence>MRTWTRPYADPTRWFTGAVASAGTMVCLFVGLQIVTHWERIAPIQVLPVAVFFSVWLTIAWRLHRTALVVSPAGVRVRWLWATRTVPWERVGGFRTGPDRLVADRLWIALSDGTELRTPVRPRRPGPVTLRDGGTALAAGPYADLLATLDRWRAAAPPVAPPA</sequence>
<gene>
    <name evidence="2" type="ORF">HXZ27_10210</name>
</gene>
<dbReference type="Pfam" id="PF10756">
    <property type="entry name" value="bPH_6"/>
    <property type="match status" value="1"/>
</dbReference>
<feature type="domain" description="Low molecular weight protein antigen 6 PH" evidence="1">
    <location>
        <begin position="65"/>
        <end position="131"/>
    </location>
</feature>
<organism evidence="2 3">
    <name type="scientific">Micromonospora carbonacea</name>
    <dbReference type="NCBI Taxonomy" id="47853"/>
    <lineage>
        <taxon>Bacteria</taxon>
        <taxon>Bacillati</taxon>
        <taxon>Actinomycetota</taxon>
        <taxon>Actinomycetes</taxon>
        <taxon>Micromonosporales</taxon>
        <taxon>Micromonosporaceae</taxon>
        <taxon>Micromonospora</taxon>
    </lineage>
</organism>
<dbReference type="Proteomes" id="UP000509335">
    <property type="component" value="Chromosome"/>
</dbReference>
<dbReference type="InterPro" id="IPR019692">
    <property type="entry name" value="CFP-6_PH"/>
</dbReference>
<accession>A0A7H8XIB0</accession>
<evidence type="ECO:0000313" key="3">
    <source>
        <dbReference type="Proteomes" id="UP000509335"/>
    </source>
</evidence>
<reference evidence="2 3" key="1">
    <citation type="submission" date="2020-07" db="EMBL/GenBank/DDBJ databases">
        <title>A bifunctional nitrone conjugated secondary metabolite targeting the ribosome.</title>
        <authorList>
            <person name="Limbrick E.M."/>
            <person name="Graf M."/>
            <person name="Derewacz D.K."/>
            <person name="Nguyen F."/>
            <person name="Spraggins J.M."/>
            <person name="Wieland M."/>
            <person name="Ynigez-Gutierrez A.E."/>
            <person name="Reisman B.J."/>
            <person name="Zinshteyn B."/>
            <person name="McCulloch K."/>
            <person name="Iverson T.M."/>
            <person name="Green R."/>
            <person name="Wilson D.N."/>
            <person name="Bachmann B.O."/>
        </authorList>
    </citation>
    <scope>NUCLEOTIDE SEQUENCE [LARGE SCALE GENOMIC DNA]</scope>
    <source>
        <strain evidence="3">aurantiaca</strain>
    </source>
</reference>
<proteinExistence type="predicted"/>
<evidence type="ECO:0000313" key="2">
    <source>
        <dbReference type="EMBL" id="QLD24525.1"/>
    </source>
</evidence>
<evidence type="ECO:0000259" key="1">
    <source>
        <dbReference type="Pfam" id="PF10756"/>
    </source>
</evidence>
<name>A0A7H8XIB0_9ACTN</name>